<keyword evidence="3" id="KW-1185">Reference proteome</keyword>
<reference evidence="2 3" key="1">
    <citation type="submission" date="2020-08" db="EMBL/GenBank/DDBJ databases">
        <authorList>
            <person name="Hejnol A."/>
        </authorList>
    </citation>
    <scope>NUCLEOTIDE SEQUENCE [LARGE SCALE GENOMIC DNA]</scope>
</reference>
<dbReference type="EMBL" id="CAJFCJ010000027">
    <property type="protein sequence ID" value="CAD5125543.1"/>
    <property type="molecule type" value="Genomic_DNA"/>
</dbReference>
<name>A0A7I8WBM3_9ANNE</name>
<accession>A0A7I8WBM3</accession>
<dbReference type="PANTHER" id="PTHR21579:SF20">
    <property type="entry name" value="PROTEIN TINCAR"/>
    <property type="match status" value="1"/>
</dbReference>
<dbReference type="AlphaFoldDB" id="A0A7I8WBM3"/>
<feature type="transmembrane region" description="Helical" evidence="1">
    <location>
        <begin position="12"/>
        <end position="31"/>
    </location>
</feature>
<dbReference type="InterPro" id="IPR053291">
    <property type="entry name" value="Ommatidial_diff-associated"/>
</dbReference>
<evidence type="ECO:0000256" key="1">
    <source>
        <dbReference type="SAM" id="Phobius"/>
    </source>
</evidence>
<dbReference type="PANTHER" id="PTHR21579">
    <property type="entry name" value="PROTEIN TINCAR"/>
    <property type="match status" value="1"/>
</dbReference>
<evidence type="ECO:0000313" key="3">
    <source>
        <dbReference type="Proteomes" id="UP000549394"/>
    </source>
</evidence>
<dbReference type="Proteomes" id="UP000549394">
    <property type="component" value="Unassembled WGS sequence"/>
</dbReference>
<evidence type="ECO:0000313" key="2">
    <source>
        <dbReference type="EMBL" id="CAD5125543.1"/>
    </source>
</evidence>
<proteinExistence type="predicted"/>
<feature type="transmembrane region" description="Helical" evidence="1">
    <location>
        <begin position="57"/>
        <end position="80"/>
    </location>
</feature>
<protein>
    <submittedName>
        <fullName evidence="2">Uncharacterized protein</fullName>
    </submittedName>
</protein>
<keyword evidence="1" id="KW-0472">Membrane</keyword>
<dbReference type="OrthoDB" id="10033661at2759"/>
<sequence>MKFCKRSTKINSLWLWWYAFACIGIETYLVYRAVKRCTSYNEHDWNEVKSDKPVGQLYTYIALIVLSVMFVPFLVVTALFPSGNLANDGVRLGKEAIFVHNTQDVTLGIRSRGRILWRHLAPICHVCHAASAYCLFFPEMILKAEEIKHGLAPKETIWESSLDTLFEKNNEVRSGIKIYNY</sequence>
<keyword evidence="1" id="KW-1133">Transmembrane helix</keyword>
<comment type="caution">
    <text evidence="2">The sequence shown here is derived from an EMBL/GenBank/DDBJ whole genome shotgun (WGS) entry which is preliminary data.</text>
</comment>
<keyword evidence="1" id="KW-0812">Transmembrane</keyword>
<organism evidence="2 3">
    <name type="scientific">Dimorphilus gyrociliatus</name>
    <dbReference type="NCBI Taxonomy" id="2664684"/>
    <lineage>
        <taxon>Eukaryota</taxon>
        <taxon>Metazoa</taxon>
        <taxon>Spiralia</taxon>
        <taxon>Lophotrochozoa</taxon>
        <taxon>Annelida</taxon>
        <taxon>Polychaeta</taxon>
        <taxon>Polychaeta incertae sedis</taxon>
        <taxon>Dinophilidae</taxon>
        <taxon>Dimorphilus</taxon>
    </lineage>
</organism>
<gene>
    <name evidence="2" type="ORF">DGYR_LOCUS12898</name>
</gene>